<keyword evidence="2" id="KW-0238">DNA-binding</keyword>
<gene>
    <name evidence="4" type="ORF">G7066_05980</name>
</gene>
<evidence type="ECO:0000259" key="3">
    <source>
        <dbReference type="PROSITE" id="PS50943"/>
    </source>
</evidence>
<evidence type="ECO:0000313" key="4">
    <source>
        <dbReference type="EMBL" id="QIM18311.1"/>
    </source>
</evidence>
<dbReference type="Pfam" id="PF01381">
    <property type="entry name" value="HTH_3"/>
    <property type="match status" value="1"/>
</dbReference>
<keyword evidence="5" id="KW-1185">Reference proteome</keyword>
<reference evidence="4 5" key="1">
    <citation type="submission" date="2020-03" db="EMBL/GenBank/DDBJ databases">
        <title>Leucobacter sp. nov., isolated from beetles.</title>
        <authorList>
            <person name="Hyun D.-W."/>
            <person name="Bae J.-W."/>
        </authorList>
    </citation>
    <scope>NUCLEOTIDE SEQUENCE [LARGE SCALE GENOMIC DNA]</scope>
    <source>
        <strain evidence="4 5">HDW9A</strain>
    </source>
</reference>
<dbReference type="InterPro" id="IPR050807">
    <property type="entry name" value="TransReg_Diox_bact_type"/>
</dbReference>
<dbReference type="Proteomes" id="UP000503441">
    <property type="component" value="Chromosome"/>
</dbReference>
<dbReference type="SUPFAM" id="SSF47413">
    <property type="entry name" value="lambda repressor-like DNA-binding domains"/>
    <property type="match status" value="1"/>
</dbReference>
<dbReference type="PANTHER" id="PTHR46797:SF1">
    <property type="entry name" value="METHYLPHOSPHONATE SYNTHASE"/>
    <property type="match status" value="1"/>
</dbReference>
<evidence type="ECO:0000256" key="2">
    <source>
        <dbReference type="ARBA" id="ARBA00023125"/>
    </source>
</evidence>
<feature type="domain" description="HTH cro/C1-type" evidence="3">
    <location>
        <begin position="26"/>
        <end position="80"/>
    </location>
</feature>
<dbReference type="PANTHER" id="PTHR46797">
    <property type="entry name" value="HTH-TYPE TRANSCRIPTIONAL REGULATOR"/>
    <property type="match status" value="1"/>
</dbReference>
<evidence type="ECO:0000256" key="1">
    <source>
        <dbReference type="ARBA" id="ARBA00007227"/>
    </source>
</evidence>
<dbReference type="Gene3D" id="1.10.260.40">
    <property type="entry name" value="lambda repressor-like DNA-binding domains"/>
    <property type="match status" value="1"/>
</dbReference>
<dbReference type="InterPro" id="IPR010359">
    <property type="entry name" value="IrrE_HExxH"/>
</dbReference>
<dbReference type="Pfam" id="PF06114">
    <property type="entry name" value="Peptidase_M78"/>
    <property type="match status" value="1"/>
</dbReference>
<name>A0ABX6JVH8_9MICO</name>
<dbReference type="InterPro" id="IPR001387">
    <property type="entry name" value="Cro/C1-type_HTH"/>
</dbReference>
<sequence>MTNLDTAGPVADAENSTDALTLGRQVRERRIARGLTLEQLAAAVDRAPSQLSAIENGKREPRLPLLRALAAALGVTVDELLSDEAPNERAALEISVERAQRGAVFRSLGIQPVRVSKATSDETLKAILGLHQEVERLHSERAATPEEARRANTELRAEMRVAGNYYPDLEKASVQLLDSVGYSGGPVSQQMISTVAEKLGFQLHYVSNVPHSTRSVIDRRNGRIYLSSNLPSRDARAPILRALASVVCGHEEPKNYADFLRQRVEANYLAGAVLLPEEASVDVLQEAKKQRRISMEDLRDAFGVSYEMAAHRFTNLATERLGLEVHFMKAHESGTLIKAYENDGVRFPSDALGNFEGAMVCRNWTARTIFSQPDRFNPWYQYTDMASGGTYWCTSRVEKAKEGLYSVSVGVRFEDVKWFRGRETPHRSQSFCPDDRCCRRASDELTRKWQAAAWPEAATPTSLLAALPTGTFPGLTPMRFTSFWRLKRDFPGKVCAPRRWLAEFSISRCGLCAGCDSVGAWNRLVSRRRECRRRVRAWTPRSRFVVTTALR</sequence>
<dbReference type="PROSITE" id="PS50943">
    <property type="entry name" value="HTH_CROC1"/>
    <property type="match status" value="1"/>
</dbReference>
<accession>A0ABX6JVH8</accession>
<dbReference type="InterPro" id="IPR010982">
    <property type="entry name" value="Lambda_DNA-bd_dom_sf"/>
</dbReference>
<dbReference type="CDD" id="cd00093">
    <property type="entry name" value="HTH_XRE"/>
    <property type="match status" value="1"/>
</dbReference>
<organism evidence="4 5">
    <name type="scientific">Leucobacter coleopterorum</name>
    <dbReference type="NCBI Taxonomy" id="2714933"/>
    <lineage>
        <taxon>Bacteria</taxon>
        <taxon>Bacillati</taxon>
        <taxon>Actinomycetota</taxon>
        <taxon>Actinomycetes</taxon>
        <taxon>Micrococcales</taxon>
        <taxon>Microbacteriaceae</taxon>
        <taxon>Leucobacter</taxon>
    </lineage>
</organism>
<comment type="similarity">
    <text evidence="1">Belongs to the short-chain fatty acyl-CoA assimilation regulator (ScfR) family.</text>
</comment>
<dbReference type="EMBL" id="CP049933">
    <property type="protein sequence ID" value="QIM18311.1"/>
    <property type="molecule type" value="Genomic_DNA"/>
</dbReference>
<evidence type="ECO:0000313" key="5">
    <source>
        <dbReference type="Proteomes" id="UP000503441"/>
    </source>
</evidence>
<dbReference type="SMART" id="SM00530">
    <property type="entry name" value="HTH_XRE"/>
    <property type="match status" value="1"/>
</dbReference>
<protein>
    <submittedName>
        <fullName evidence="4">Helix-turn-helix domain-containing protein</fullName>
    </submittedName>
</protein>
<proteinExistence type="inferred from homology"/>